<keyword evidence="10" id="KW-0472">Membrane</keyword>
<gene>
    <name evidence="17" type="primary">flhF</name>
    <name evidence="17" type="ORF">H9Q76_07335</name>
</gene>
<evidence type="ECO:0000313" key="17">
    <source>
        <dbReference type="EMBL" id="QNL98574.1"/>
    </source>
</evidence>
<dbReference type="Gene3D" id="3.40.50.300">
    <property type="entry name" value="P-loop containing nucleotide triphosphate hydrolases"/>
    <property type="match status" value="1"/>
</dbReference>
<dbReference type="SMART" id="SM00382">
    <property type="entry name" value="AAA"/>
    <property type="match status" value="1"/>
</dbReference>
<evidence type="ECO:0000256" key="2">
    <source>
        <dbReference type="ARBA" id="ARBA00008531"/>
    </source>
</evidence>
<keyword evidence="18" id="KW-1185">Reference proteome</keyword>
<dbReference type="SMART" id="SM00962">
    <property type="entry name" value="SRP54"/>
    <property type="match status" value="1"/>
</dbReference>
<evidence type="ECO:0000259" key="15">
    <source>
        <dbReference type="SMART" id="SM00382"/>
    </source>
</evidence>
<keyword evidence="14" id="KW-0175">Coiled coil</keyword>
<evidence type="ECO:0000256" key="4">
    <source>
        <dbReference type="ARBA" id="ARBA00022448"/>
    </source>
</evidence>
<dbReference type="PANTHER" id="PTHR43134">
    <property type="entry name" value="SIGNAL RECOGNITION PARTICLE RECEPTOR SUBUNIT ALPHA"/>
    <property type="match status" value="1"/>
</dbReference>
<feature type="coiled-coil region" evidence="14">
    <location>
        <begin position="109"/>
        <end position="147"/>
    </location>
</feature>
<organism evidence="17 18">
    <name type="scientific">Wujia chipingensis</name>
    <dbReference type="NCBI Taxonomy" id="2763670"/>
    <lineage>
        <taxon>Bacteria</taxon>
        <taxon>Bacillati</taxon>
        <taxon>Bacillota</taxon>
        <taxon>Clostridia</taxon>
        <taxon>Lachnospirales</taxon>
        <taxon>Lachnospiraceae</taxon>
        <taxon>Wujia</taxon>
    </lineage>
</organism>
<feature type="domain" description="SRP54-type proteins GTP-binding" evidence="16">
    <location>
        <begin position="234"/>
        <end position="427"/>
    </location>
</feature>
<accession>A0A7G9FJ43</accession>
<keyword evidence="5" id="KW-1003">Cell membrane</keyword>
<keyword evidence="9" id="KW-0342">GTP-binding</keyword>
<dbReference type="InterPro" id="IPR027417">
    <property type="entry name" value="P-loop_NTPase"/>
</dbReference>
<evidence type="ECO:0000256" key="11">
    <source>
        <dbReference type="ARBA" id="ARBA00023225"/>
    </source>
</evidence>
<evidence type="ECO:0000256" key="9">
    <source>
        <dbReference type="ARBA" id="ARBA00023134"/>
    </source>
</evidence>
<evidence type="ECO:0000313" key="18">
    <source>
        <dbReference type="Proteomes" id="UP000515819"/>
    </source>
</evidence>
<dbReference type="CDD" id="cd17873">
    <property type="entry name" value="FlhF"/>
    <property type="match status" value="1"/>
</dbReference>
<keyword evidence="8" id="KW-0653">Protein transport</keyword>
<dbReference type="InterPro" id="IPR003593">
    <property type="entry name" value="AAA+_ATPase"/>
</dbReference>
<evidence type="ECO:0000256" key="13">
    <source>
        <dbReference type="NCBIfam" id="TIGR03499"/>
    </source>
</evidence>
<dbReference type="GO" id="GO:0006614">
    <property type="term" value="P:SRP-dependent cotranslational protein targeting to membrane"/>
    <property type="evidence" value="ECO:0007669"/>
    <property type="project" value="UniProtKB-UniRule"/>
</dbReference>
<keyword evidence="11" id="KW-1006">Bacterial flagellum protein export</keyword>
<evidence type="ECO:0000256" key="7">
    <source>
        <dbReference type="ARBA" id="ARBA00022795"/>
    </source>
</evidence>
<evidence type="ECO:0000256" key="8">
    <source>
        <dbReference type="ARBA" id="ARBA00022927"/>
    </source>
</evidence>
<dbReference type="GO" id="GO:0003924">
    <property type="term" value="F:GTPase activity"/>
    <property type="evidence" value="ECO:0007669"/>
    <property type="project" value="UniProtKB-UniRule"/>
</dbReference>
<dbReference type="KEGG" id="wcp:H9Q76_07335"/>
<dbReference type="SUPFAM" id="SSF52540">
    <property type="entry name" value="P-loop containing nucleoside triphosphate hydrolases"/>
    <property type="match status" value="1"/>
</dbReference>
<dbReference type="PANTHER" id="PTHR43134:SF3">
    <property type="entry name" value="FLAGELLAR BIOSYNTHESIS PROTEIN FLHF"/>
    <property type="match status" value="1"/>
</dbReference>
<evidence type="ECO:0000256" key="5">
    <source>
        <dbReference type="ARBA" id="ARBA00022475"/>
    </source>
</evidence>
<dbReference type="NCBIfam" id="TIGR03499">
    <property type="entry name" value="FlhF"/>
    <property type="match status" value="1"/>
</dbReference>
<sequence>MIIKKYKALTEKEAILLAKEDLGPDAIVMNVKKIKPGGIMRLFKKSRVELTAAIDDDMEEQAATTAPAAAPSVKSDEQTIDLRQERRGESAEEPFLFGKAFGENKDSYSEEAQNAIEEKINSIAKLLEQQMQTQKSAEASIKEAANQAISSGEATVKAEEKKTEPEQSGNKVVDLVIKQLMDSEVSEAHAKEIIDELTVKDDKQPIDNILANVYQKIVLKLGEIQPLTAGEKKPKVVFFVGNTGVGKTTTMAKLASLCTLDMKLKCAMFSIDTYRIAAIEQLKTYANILSAPMEVVYTPEEMAQSVEKFKNYDLILVDTAGRSHKSEEQKEDLKQIIDSVKEYETEVFLVVSATVKYADLLSIANTYGELFDYNLIFTKLDETNGLGSILNLKLDTGKPLSYVTWGQNVPDDIGVLDPQIIAKKLLGGGK</sequence>
<dbReference type="GO" id="GO:0005886">
    <property type="term" value="C:plasma membrane"/>
    <property type="evidence" value="ECO:0007669"/>
    <property type="project" value="UniProtKB-SubCell"/>
</dbReference>
<evidence type="ECO:0000256" key="12">
    <source>
        <dbReference type="ARBA" id="ARBA00025337"/>
    </source>
</evidence>
<dbReference type="Gene3D" id="1.20.120.1380">
    <property type="entry name" value="Flagellar FlhF biosynthesis protein, N domain"/>
    <property type="match status" value="1"/>
</dbReference>
<feature type="domain" description="AAA+ ATPase" evidence="15">
    <location>
        <begin position="233"/>
        <end position="381"/>
    </location>
</feature>
<protein>
    <recommendedName>
        <fullName evidence="3 13">Flagellar biosynthesis protein FlhF</fullName>
    </recommendedName>
</protein>
<comment type="function">
    <text evidence="12">Necessary for flagellar biosynthesis. May be involved in translocation of the flagellum.</text>
</comment>
<keyword evidence="17" id="KW-0282">Flagellum</keyword>
<evidence type="ECO:0000256" key="1">
    <source>
        <dbReference type="ARBA" id="ARBA00004413"/>
    </source>
</evidence>
<name>A0A7G9FJ43_9FIRM</name>
<comment type="similarity">
    <text evidence="2">Belongs to the GTP-binding SRP family.</text>
</comment>
<dbReference type="Proteomes" id="UP000515819">
    <property type="component" value="Chromosome"/>
</dbReference>
<dbReference type="EMBL" id="CP060632">
    <property type="protein sequence ID" value="QNL98574.1"/>
    <property type="molecule type" value="Genomic_DNA"/>
</dbReference>
<keyword evidence="4" id="KW-0813">Transport</keyword>
<evidence type="ECO:0000259" key="16">
    <source>
        <dbReference type="SMART" id="SM00962"/>
    </source>
</evidence>
<dbReference type="GO" id="GO:0044781">
    <property type="term" value="P:bacterial-type flagellum organization"/>
    <property type="evidence" value="ECO:0007669"/>
    <property type="project" value="UniProtKB-UniRule"/>
</dbReference>
<evidence type="ECO:0000256" key="6">
    <source>
        <dbReference type="ARBA" id="ARBA00022741"/>
    </source>
</evidence>
<evidence type="ECO:0000256" key="14">
    <source>
        <dbReference type="SAM" id="Coils"/>
    </source>
</evidence>
<dbReference type="FunFam" id="3.40.50.300:FF:000695">
    <property type="entry name" value="Flagellar biosynthesis regulator FlhF"/>
    <property type="match status" value="1"/>
</dbReference>
<keyword evidence="6" id="KW-0547">Nucleotide-binding</keyword>
<dbReference type="AlphaFoldDB" id="A0A7G9FJ43"/>
<dbReference type="InterPro" id="IPR020006">
    <property type="entry name" value="FlhF"/>
</dbReference>
<keyword evidence="17" id="KW-0969">Cilium</keyword>
<evidence type="ECO:0000256" key="10">
    <source>
        <dbReference type="ARBA" id="ARBA00023136"/>
    </source>
</evidence>
<dbReference type="GO" id="GO:0005047">
    <property type="term" value="F:signal recognition particle binding"/>
    <property type="evidence" value="ECO:0007669"/>
    <property type="project" value="TreeGrafter"/>
</dbReference>
<evidence type="ECO:0000256" key="3">
    <source>
        <dbReference type="ARBA" id="ARBA00014919"/>
    </source>
</evidence>
<dbReference type="GO" id="GO:0005525">
    <property type="term" value="F:GTP binding"/>
    <property type="evidence" value="ECO:0007669"/>
    <property type="project" value="UniProtKB-UniRule"/>
</dbReference>
<dbReference type="Pfam" id="PF00448">
    <property type="entry name" value="SRP54"/>
    <property type="match status" value="1"/>
</dbReference>
<reference evidence="17 18" key="1">
    <citation type="submission" date="2020-08" db="EMBL/GenBank/DDBJ databases">
        <authorList>
            <person name="Liu C."/>
            <person name="Sun Q."/>
        </authorList>
    </citation>
    <scope>NUCLEOTIDE SEQUENCE [LARGE SCALE GENOMIC DNA]</scope>
    <source>
        <strain evidence="17 18">NSJ-4</strain>
    </source>
</reference>
<keyword evidence="7" id="KW-1005">Bacterial flagellum biogenesis</keyword>
<dbReference type="RefSeq" id="WP_021985383.1">
    <property type="nucleotide sequence ID" value="NZ_CP060632.1"/>
</dbReference>
<dbReference type="InterPro" id="IPR047040">
    <property type="entry name" value="FlhF__GTPase_dom"/>
</dbReference>
<dbReference type="GO" id="GO:0015031">
    <property type="term" value="P:protein transport"/>
    <property type="evidence" value="ECO:0007669"/>
    <property type="project" value="UniProtKB-KW"/>
</dbReference>
<comment type="subcellular location">
    <subcellularLocation>
        <location evidence="1">Cell membrane</location>
        <topology evidence="1">Peripheral membrane protein</topology>
        <orientation evidence="1">Cytoplasmic side</orientation>
    </subcellularLocation>
</comment>
<keyword evidence="17" id="KW-0966">Cell projection</keyword>
<dbReference type="InterPro" id="IPR000897">
    <property type="entry name" value="SRP54_GTPase_dom"/>
</dbReference>
<proteinExistence type="inferred from homology"/>